<accession>A0A2G8I8K5</accession>
<dbReference type="InterPro" id="IPR023385">
    <property type="entry name" value="YopX-like_C"/>
</dbReference>
<protein>
    <recommendedName>
        <fullName evidence="1">YopX protein domain-containing protein</fullName>
    </recommendedName>
</protein>
<evidence type="ECO:0000313" key="2">
    <source>
        <dbReference type="EMBL" id="PIK19779.1"/>
    </source>
</evidence>
<dbReference type="Gene3D" id="2.30.30.290">
    <property type="entry name" value="YopX-like domains"/>
    <property type="match status" value="1"/>
</dbReference>
<dbReference type="Pfam" id="PF09643">
    <property type="entry name" value="YopX"/>
    <property type="match status" value="1"/>
</dbReference>
<evidence type="ECO:0000259" key="1">
    <source>
        <dbReference type="Pfam" id="PF09643"/>
    </source>
</evidence>
<sequence>MNRKIIFRGKVFLKEEWVYGDLVKAKNLAAIKKADGDYFHPTQVSPNTVGQYTGLKDKNGKEIFEGDVVQYYTLKSFCVNPDRDLTIQGYGSRLVKNAFEVIYKNATFCVEEDGRNDTSLNYCGISKKLFKKLKEKADNNDAYFNTNGYKINESIIGVEVIGNVTDNPELLKGVK</sequence>
<comment type="caution">
    <text evidence="2">The sequence shown here is derived from an EMBL/GenBank/DDBJ whole genome shotgun (WGS) entry which is preliminary data.</text>
</comment>
<organism evidence="2 3">
    <name type="scientific">Prevotella intermedia</name>
    <dbReference type="NCBI Taxonomy" id="28131"/>
    <lineage>
        <taxon>Bacteria</taxon>
        <taxon>Pseudomonadati</taxon>
        <taxon>Bacteroidota</taxon>
        <taxon>Bacteroidia</taxon>
        <taxon>Bacteroidales</taxon>
        <taxon>Prevotellaceae</taxon>
        <taxon>Prevotella</taxon>
    </lineage>
</organism>
<dbReference type="EMBL" id="PEKN01000002">
    <property type="protein sequence ID" value="PIK19779.1"/>
    <property type="molecule type" value="Genomic_DNA"/>
</dbReference>
<dbReference type="RefSeq" id="WP_099837049.1">
    <property type="nucleotide sequence ID" value="NZ_PEKN01000002.1"/>
</dbReference>
<dbReference type="InterPro" id="IPR010024">
    <property type="entry name" value="CHP16711"/>
</dbReference>
<gene>
    <name evidence="2" type="ORF">CTI18_13005</name>
</gene>
<dbReference type="SUPFAM" id="SSF159006">
    <property type="entry name" value="YopX-like"/>
    <property type="match status" value="1"/>
</dbReference>
<proteinExistence type="predicted"/>
<feature type="domain" description="YopX protein" evidence="1">
    <location>
        <begin position="7"/>
        <end position="172"/>
    </location>
</feature>
<dbReference type="Proteomes" id="UP000230046">
    <property type="component" value="Unassembled WGS sequence"/>
</dbReference>
<evidence type="ECO:0000313" key="3">
    <source>
        <dbReference type="Proteomes" id="UP000230046"/>
    </source>
</evidence>
<name>A0A2G8I8K5_PREIN</name>
<dbReference type="NCBIfam" id="TIGR01671">
    <property type="entry name" value="phage_TIGR01671"/>
    <property type="match status" value="1"/>
</dbReference>
<reference evidence="2 3" key="1">
    <citation type="submission" date="2017-11" db="EMBL/GenBank/DDBJ databases">
        <title>Genome sequencing of Prevotella intermedia KCOM 1653.</title>
        <authorList>
            <person name="Kook J.-K."/>
            <person name="Park S.-N."/>
            <person name="Lim Y.K."/>
        </authorList>
    </citation>
    <scope>NUCLEOTIDE SEQUENCE [LARGE SCALE GENOMIC DNA]</scope>
    <source>
        <strain evidence="2 3">KCOM 1653</strain>
    </source>
</reference>
<dbReference type="AlphaFoldDB" id="A0A2G8I8K5"/>
<dbReference type="InterPro" id="IPR019096">
    <property type="entry name" value="YopX_protein"/>
</dbReference>